<dbReference type="PANTHER" id="PTHR24421:SF10">
    <property type="entry name" value="NITRATE_NITRITE SENSOR PROTEIN NARQ"/>
    <property type="match status" value="1"/>
</dbReference>
<name>A0ABS5J5I5_9BACT</name>
<comment type="caution">
    <text evidence="12">The sequence shown here is derived from an EMBL/GenBank/DDBJ whole genome shotgun (WGS) entry which is preliminary data.</text>
</comment>
<dbReference type="Pfam" id="PF07730">
    <property type="entry name" value="HisKA_3"/>
    <property type="match status" value="1"/>
</dbReference>
<keyword evidence="8" id="KW-0902">Two-component regulatory system</keyword>
<keyword evidence="7" id="KW-0067">ATP-binding</keyword>
<dbReference type="SMART" id="SM00387">
    <property type="entry name" value="HATPase_c"/>
    <property type="match status" value="1"/>
</dbReference>
<evidence type="ECO:0000256" key="7">
    <source>
        <dbReference type="ARBA" id="ARBA00022840"/>
    </source>
</evidence>
<evidence type="ECO:0000313" key="12">
    <source>
        <dbReference type="EMBL" id="MBS0030434.1"/>
    </source>
</evidence>
<dbReference type="InterPro" id="IPR050482">
    <property type="entry name" value="Sensor_HK_TwoCompSys"/>
</dbReference>
<keyword evidence="9" id="KW-1133">Transmembrane helix</keyword>
<organism evidence="12 13">
    <name type="scientific">Chitinophaga hostae</name>
    <dbReference type="NCBI Taxonomy" id="2831022"/>
    <lineage>
        <taxon>Bacteria</taxon>
        <taxon>Pseudomonadati</taxon>
        <taxon>Bacteroidota</taxon>
        <taxon>Chitinophagia</taxon>
        <taxon>Chitinophagales</taxon>
        <taxon>Chitinophagaceae</taxon>
        <taxon>Chitinophaga</taxon>
    </lineage>
</organism>
<feature type="transmembrane region" description="Helical" evidence="9">
    <location>
        <begin position="411"/>
        <end position="434"/>
    </location>
</feature>
<keyword evidence="9" id="KW-0472">Membrane</keyword>
<dbReference type="PROSITE" id="PS50109">
    <property type="entry name" value="HIS_KIN"/>
    <property type="match status" value="1"/>
</dbReference>
<evidence type="ECO:0000256" key="9">
    <source>
        <dbReference type="SAM" id="Phobius"/>
    </source>
</evidence>
<comment type="catalytic activity">
    <reaction evidence="1">
        <text>ATP + protein L-histidine = ADP + protein N-phospho-L-histidine.</text>
        <dbReference type="EC" id="2.7.13.3"/>
    </reaction>
</comment>
<sequence>MRKLFSLLLLLSVTLWCQGQAPATPRERKLVDSLEHLLGTAASDSARGRANFSLSEYWAPKDTLKAMKYLEAGMQESKKTPYLQAIYHYYNGYLLDIRKSDKSQESFMLADTLLSKYKTKEAFLFRAKAWYGYGRIAQRKDDYKAFADIILNKSIPLAEASGNKTLVGKNYLGLCIVFKNAGQYDKAETYCLKAIETLKASSNPLPELIDAYHTIAETYSLSGKNPKAKAALDSVRPILAAYSDSTYYLDYYAAEGMYYTVEGQTVPGQYKNALASLEKGVTLAKKLGLHYEELRLLMQKFYAYYNDKNYVQAKEVLNYLLTQEMMITLTSNRIQLYYGMAATYEGLKQWAPAYEWMKRYSELSDSLSQTQLKNDVHALEIKYRDAEKQKEINALKAQRVQEALAAKNARLVTWLLGSASLFLLIVLVFALIIYNDKKKLLAQKELSYQQHLNEMAQQQQLQFSQAVLQGEEQERRRLARDLHDGLGGMLAGAKINLSAQIEDTYSQDQRNELEKITLQLDHSVTELRRIAHNMMPVNLLKFGLKTALKDLCESLMSDTTHISFQALNIADTLREEVQIHIYRIVQELLSNAVKHAQATNIILQCSQDGSLFFITQEDNGKGFDTQATEQVKGIGLSNIKNRVGFLKGKIDIDSVPNEGTTINIELHVD</sequence>
<gene>
    <name evidence="12" type="ORF">KE626_24115</name>
</gene>
<evidence type="ECO:0000256" key="2">
    <source>
        <dbReference type="ARBA" id="ARBA00012438"/>
    </source>
</evidence>
<dbReference type="InterPro" id="IPR005467">
    <property type="entry name" value="His_kinase_dom"/>
</dbReference>
<dbReference type="CDD" id="cd16917">
    <property type="entry name" value="HATPase_UhpB-NarQ-NarX-like"/>
    <property type="match status" value="1"/>
</dbReference>
<evidence type="ECO:0000256" key="5">
    <source>
        <dbReference type="ARBA" id="ARBA00022741"/>
    </source>
</evidence>
<dbReference type="Proteomes" id="UP000676386">
    <property type="component" value="Unassembled WGS sequence"/>
</dbReference>
<feature type="chain" id="PRO_5047094378" description="histidine kinase" evidence="10">
    <location>
        <begin position="24"/>
        <end position="669"/>
    </location>
</feature>
<evidence type="ECO:0000256" key="1">
    <source>
        <dbReference type="ARBA" id="ARBA00000085"/>
    </source>
</evidence>
<proteinExistence type="predicted"/>
<evidence type="ECO:0000256" key="10">
    <source>
        <dbReference type="SAM" id="SignalP"/>
    </source>
</evidence>
<evidence type="ECO:0000256" key="4">
    <source>
        <dbReference type="ARBA" id="ARBA00022679"/>
    </source>
</evidence>
<evidence type="ECO:0000313" key="13">
    <source>
        <dbReference type="Proteomes" id="UP000676386"/>
    </source>
</evidence>
<evidence type="ECO:0000256" key="3">
    <source>
        <dbReference type="ARBA" id="ARBA00022553"/>
    </source>
</evidence>
<evidence type="ECO:0000256" key="8">
    <source>
        <dbReference type="ARBA" id="ARBA00023012"/>
    </source>
</evidence>
<dbReference type="SUPFAM" id="SSF48452">
    <property type="entry name" value="TPR-like"/>
    <property type="match status" value="2"/>
</dbReference>
<dbReference type="EC" id="2.7.13.3" evidence="2"/>
<evidence type="ECO:0000259" key="11">
    <source>
        <dbReference type="PROSITE" id="PS50109"/>
    </source>
</evidence>
<keyword evidence="3" id="KW-0597">Phosphoprotein</keyword>
<dbReference type="EMBL" id="JAGTXB010000014">
    <property type="protein sequence ID" value="MBS0030434.1"/>
    <property type="molecule type" value="Genomic_DNA"/>
</dbReference>
<keyword evidence="10" id="KW-0732">Signal</keyword>
<dbReference type="InterPro" id="IPR003594">
    <property type="entry name" value="HATPase_dom"/>
</dbReference>
<dbReference type="PANTHER" id="PTHR24421">
    <property type="entry name" value="NITRATE/NITRITE SENSOR PROTEIN NARX-RELATED"/>
    <property type="match status" value="1"/>
</dbReference>
<dbReference type="Gene3D" id="1.25.40.10">
    <property type="entry name" value="Tetratricopeptide repeat domain"/>
    <property type="match status" value="2"/>
</dbReference>
<evidence type="ECO:0000256" key="6">
    <source>
        <dbReference type="ARBA" id="ARBA00022777"/>
    </source>
</evidence>
<dbReference type="Pfam" id="PF02518">
    <property type="entry name" value="HATPase_c"/>
    <property type="match status" value="1"/>
</dbReference>
<dbReference type="Gene3D" id="3.30.565.10">
    <property type="entry name" value="Histidine kinase-like ATPase, C-terminal domain"/>
    <property type="match status" value="1"/>
</dbReference>
<keyword evidence="6 12" id="KW-0418">Kinase</keyword>
<dbReference type="RefSeq" id="WP_211975573.1">
    <property type="nucleotide sequence ID" value="NZ_CBFHAM010000008.1"/>
</dbReference>
<keyword evidence="5" id="KW-0547">Nucleotide-binding</keyword>
<dbReference type="Gene3D" id="1.20.5.1930">
    <property type="match status" value="1"/>
</dbReference>
<accession>A0ABS5J5I5</accession>
<keyword evidence="9" id="KW-0812">Transmembrane</keyword>
<dbReference type="InterPro" id="IPR036890">
    <property type="entry name" value="HATPase_C_sf"/>
</dbReference>
<protein>
    <recommendedName>
        <fullName evidence="2">histidine kinase</fullName>
        <ecNumber evidence="2">2.7.13.3</ecNumber>
    </recommendedName>
</protein>
<feature type="signal peptide" evidence="10">
    <location>
        <begin position="1"/>
        <end position="23"/>
    </location>
</feature>
<dbReference type="InterPro" id="IPR011712">
    <property type="entry name" value="Sig_transdc_His_kin_sub3_dim/P"/>
</dbReference>
<keyword evidence="4" id="KW-0808">Transferase</keyword>
<keyword evidence="13" id="KW-1185">Reference proteome</keyword>
<reference evidence="12 13" key="1">
    <citation type="submission" date="2021-04" db="EMBL/GenBank/DDBJ databases">
        <title>Chitinophaga sp. nov., isolated from the rhizosphere soil.</title>
        <authorList>
            <person name="He S."/>
        </authorList>
    </citation>
    <scope>NUCLEOTIDE SEQUENCE [LARGE SCALE GENOMIC DNA]</scope>
    <source>
        <strain evidence="12 13">2R12</strain>
    </source>
</reference>
<dbReference type="GO" id="GO:0016301">
    <property type="term" value="F:kinase activity"/>
    <property type="evidence" value="ECO:0007669"/>
    <property type="project" value="UniProtKB-KW"/>
</dbReference>
<dbReference type="InterPro" id="IPR011990">
    <property type="entry name" value="TPR-like_helical_dom_sf"/>
</dbReference>
<dbReference type="SUPFAM" id="SSF55874">
    <property type="entry name" value="ATPase domain of HSP90 chaperone/DNA topoisomerase II/histidine kinase"/>
    <property type="match status" value="1"/>
</dbReference>
<feature type="domain" description="Histidine kinase" evidence="11">
    <location>
        <begin position="477"/>
        <end position="669"/>
    </location>
</feature>